<accession>A0ABC8TI50</accession>
<dbReference type="SUPFAM" id="SSF81383">
    <property type="entry name" value="F-box domain"/>
    <property type="match status" value="1"/>
</dbReference>
<dbReference type="InterPro" id="IPR055411">
    <property type="entry name" value="LRR_FXL15/At3g58940/PEG3-like"/>
</dbReference>
<feature type="domain" description="F-box" evidence="1">
    <location>
        <begin position="23"/>
        <end position="58"/>
    </location>
</feature>
<evidence type="ECO:0000313" key="4">
    <source>
        <dbReference type="Proteomes" id="UP001642360"/>
    </source>
</evidence>
<dbReference type="InterPro" id="IPR050232">
    <property type="entry name" value="FBL13/AtMIF1-like"/>
</dbReference>
<dbReference type="AlphaFoldDB" id="A0ABC8TI50"/>
<protein>
    <submittedName>
        <fullName evidence="3">Uncharacterized protein</fullName>
    </submittedName>
</protein>
<dbReference type="InterPro" id="IPR032675">
    <property type="entry name" value="LRR_dom_sf"/>
</dbReference>
<dbReference type="CDD" id="cd22160">
    <property type="entry name" value="F-box_AtFBL13-like"/>
    <property type="match status" value="1"/>
</dbReference>
<sequence>MGSPSKYQELHTLVESGKIEDRISRLPDGILFHILSFLSTKYAVGTSVLSTRWKYLWTFTPNLEFDDTMLFTTEESNEHTIEMCFMNFVDRVLNLHNMSYITKFSLNCCRDYDLSIVEAWLSTAIKKNVQELNLLLFRNSPIDLPRSLYTCDSLKVLKLTQDITFDVPSDAHLPNLRVVHLKSVLFHDGNSTQRLISGCPVLEDLVIDKSGIDDIEVFNICSPTLKSLTISCCLENLKDDCKCTFLVEAPALEYFELEDIELNQYSLTNLCSLVKAKVDVLFGGERAFEILQGIFMVKCLSLSYFMVQVSILFSSW</sequence>
<dbReference type="EMBL" id="CAUOFW020004647">
    <property type="protein sequence ID" value="CAK9166649.1"/>
    <property type="molecule type" value="Genomic_DNA"/>
</dbReference>
<dbReference type="InterPro" id="IPR001810">
    <property type="entry name" value="F-box_dom"/>
</dbReference>
<keyword evidence="4" id="KW-1185">Reference proteome</keyword>
<dbReference type="PANTHER" id="PTHR31900:SF34">
    <property type="entry name" value="EMB|CAB62440.1-RELATED"/>
    <property type="match status" value="1"/>
</dbReference>
<dbReference type="InterPro" id="IPR053781">
    <property type="entry name" value="F-box_AtFBL13-like"/>
</dbReference>
<dbReference type="Gene3D" id="1.20.1280.50">
    <property type="match status" value="1"/>
</dbReference>
<name>A0ABC8TI50_9AQUA</name>
<dbReference type="PANTHER" id="PTHR31900">
    <property type="entry name" value="F-BOX/RNI SUPERFAMILY PROTEIN-RELATED"/>
    <property type="match status" value="1"/>
</dbReference>
<dbReference type="SUPFAM" id="SSF52047">
    <property type="entry name" value="RNI-like"/>
    <property type="match status" value="1"/>
</dbReference>
<reference evidence="3 4" key="1">
    <citation type="submission" date="2024-02" db="EMBL/GenBank/DDBJ databases">
        <authorList>
            <person name="Vignale AGUSTIN F."/>
            <person name="Sosa J E."/>
            <person name="Modenutti C."/>
        </authorList>
    </citation>
    <scope>NUCLEOTIDE SEQUENCE [LARGE SCALE GENOMIC DNA]</scope>
</reference>
<evidence type="ECO:0000313" key="3">
    <source>
        <dbReference type="EMBL" id="CAK9166649.1"/>
    </source>
</evidence>
<dbReference type="Proteomes" id="UP001642360">
    <property type="component" value="Unassembled WGS sequence"/>
</dbReference>
<dbReference type="Gene3D" id="3.80.10.10">
    <property type="entry name" value="Ribonuclease Inhibitor"/>
    <property type="match status" value="1"/>
</dbReference>
<evidence type="ECO:0000259" key="1">
    <source>
        <dbReference type="Pfam" id="PF00646"/>
    </source>
</evidence>
<proteinExistence type="predicted"/>
<dbReference type="Pfam" id="PF24758">
    <property type="entry name" value="LRR_At5g56370"/>
    <property type="match status" value="1"/>
</dbReference>
<dbReference type="InterPro" id="IPR036047">
    <property type="entry name" value="F-box-like_dom_sf"/>
</dbReference>
<organism evidence="3 4">
    <name type="scientific">Ilex paraguariensis</name>
    <name type="common">yerba mate</name>
    <dbReference type="NCBI Taxonomy" id="185542"/>
    <lineage>
        <taxon>Eukaryota</taxon>
        <taxon>Viridiplantae</taxon>
        <taxon>Streptophyta</taxon>
        <taxon>Embryophyta</taxon>
        <taxon>Tracheophyta</taxon>
        <taxon>Spermatophyta</taxon>
        <taxon>Magnoliopsida</taxon>
        <taxon>eudicotyledons</taxon>
        <taxon>Gunneridae</taxon>
        <taxon>Pentapetalae</taxon>
        <taxon>asterids</taxon>
        <taxon>campanulids</taxon>
        <taxon>Aquifoliales</taxon>
        <taxon>Aquifoliaceae</taxon>
        <taxon>Ilex</taxon>
    </lineage>
</organism>
<comment type="caution">
    <text evidence="3">The sequence shown here is derived from an EMBL/GenBank/DDBJ whole genome shotgun (WGS) entry which is preliminary data.</text>
</comment>
<gene>
    <name evidence="3" type="ORF">ILEXP_LOCUS35883</name>
</gene>
<dbReference type="Pfam" id="PF00646">
    <property type="entry name" value="F-box"/>
    <property type="match status" value="1"/>
</dbReference>
<feature type="domain" description="F-box/LRR-repeat protein 15/At3g58940/PEG3-like LRR" evidence="2">
    <location>
        <begin position="117"/>
        <end position="259"/>
    </location>
</feature>
<evidence type="ECO:0000259" key="2">
    <source>
        <dbReference type="Pfam" id="PF24758"/>
    </source>
</evidence>